<evidence type="ECO:0000256" key="1">
    <source>
        <dbReference type="ARBA" id="ARBA00022741"/>
    </source>
</evidence>
<feature type="domain" description="Protein kinase" evidence="3">
    <location>
        <begin position="96"/>
        <end position="365"/>
    </location>
</feature>
<reference evidence="4" key="1">
    <citation type="submission" date="2022-07" db="EMBL/GenBank/DDBJ databases">
        <title>Genome Sequence of Physisporinus lineatus.</title>
        <authorList>
            <person name="Buettner E."/>
        </authorList>
    </citation>
    <scope>NUCLEOTIDE SEQUENCE</scope>
    <source>
        <strain evidence="4">VT162</strain>
    </source>
</reference>
<dbReference type="InterPro" id="IPR011009">
    <property type="entry name" value="Kinase-like_dom_sf"/>
</dbReference>
<keyword evidence="1" id="KW-0547">Nucleotide-binding</keyword>
<comment type="caution">
    <text evidence="4">The sequence shown here is derived from an EMBL/GenBank/DDBJ whole genome shotgun (WGS) entry which is preliminary data.</text>
</comment>
<dbReference type="EMBL" id="JANAWD010000354">
    <property type="protein sequence ID" value="KAJ3480807.1"/>
    <property type="molecule type" value="Genomic_DNA"/>
</dbReference>
<dbReference type="InterPro" id="IPR001245">
    <property type="entry name" value="Ser-Thr/Tyr_kinase_cat_dom"/>
</dbReference>
<dbReference type="InterPro" id="IPR000719">
    <property type="entry name" value="Prot_kinase_dom"/>
</dbReference>
<evidence type="ECO:0000259" key="3">
    <source>
        <dbReference type="PROSITE" id="PS50011"/>
    </source>
</evidence>
<dbReference type="Gene3D" id="1.10.510.10">
    <property type="entry name" value="Transferase(Phosphotransferase) domain 1"/>
    <property type="match status" value="1"/>
</dbReference>
<evidence type="ECO:0000313" key="4">
    <source>
        <dbReference type="EMBL" id="KAJ3480807.1"/>
    </source>
</evidence>
<dbReference type="PANTHER" id="PTHR24418">
    <property type="entry name" value="TYROSINE-PROTEIN KINASE"/>
    <property type="match status" value="1"/>
</dbReference>
<protein>
    <recommendedName>
        <fullName evidence="3">Protein kinase domain-containing protein</fullName>
    </recommendedName>
</protein>
<dbReference type="InterPro" id="IPR019734">
    <property type="entry name" value="TPR_rpt"/>
</dbReference>
<dbReference type="GO" id="GO:0005524">
    <property type="term" value="F:ATP binding"/>
    <property type="evidence" value="ECO:0007669"/>
    <property type="project" value="UniProtKB-KW"/>
</dbReference>
<sequence length="975" mass="110313">MMSQCSCNDMMKDTSCAFCRWNADTDLNIQQDLMAIRDAHELFHYLDQLDSRRSKGIATFINVALSVKDKWHLLLSLVDPLASEFLERIKKFALRYHLHQVVAAGKECPMYIGNTDRRLGKLRQLLIEFSTRDGFPLQGLLLRDIVLDGTISIGSSADISSARLDNRHVALKRLRTINGGSPRLCFPSYSLVLNIIDASFQIKQLASGLSYLHDQNLGNILVDAHYTPKLAGYGFCISGSKHCPDKTPVNIRDGAIKFTAPELLRYSRSRPTFASDMYSFACLCLEIYTGEPPFPGLTNEQVFRMITRCDPGSTPRPPSHLKSAFPKFWSFMERCWQEDPNKRPSRASLSSLPLRISLLSGHELRTLPHDTWRCSTPRHEPLGSRKERNYDIDPCILGLLDIGSKSGIPSAEIGTRLDALGCPETILRIVRGALPSSFSQPTGRPSAKHVPAKTFASLLLDTERIPDYAEYSNRRVPLTGMLLVQKPSQQGHTRFYQSLNTATQRICTLRQDEMANRERRVHGDVAQKRWLALQQVKSSFESLATMLESLSSRNGQESQDLREHAQSIRKTLSHKLPSDINHLLSHLLFHLANVYAEFGMHKEAAMRGEECLEIVRLLFQAAPKQWRKARYDTLEGLARDHFHAKNYQNAITFGCEAAGILGGTLPPNNIKEYRNKLSELLPLIIEAFHQDGQHGQCVNYGKEAIDVLVKLSNENPQEWKFRLATTIHRLCSDLYGLGRYDEIEKWGLQATTKLLELVNNAGSIELNLQLISLLQLRARGLHRLSKFEGAVAVRIQALHVCWSLVSNHPNSQQAKLALAQTRHDLAYSHQLLGDDQKAIEFYELSAKETRNIVIKNPHSGNPLLAATLQNLANARRRREQYQEATISGREAVQVWRELSKYRSSDSPFLAEALEGLSSDFLRLADTKRAIQYAQEVTDLYRKLAQTNPQRYDPSYTSSVCRLQNLQSHSKRKQSK</sequence>
<dbReference type="AlphaFoldDB" id="A0AAD5UXZ1"/>
<dbReference type="Proteomes" id="UP001212997">
    <property type="component" value="Unassembled WGS sequence"/>
</dbReference>
<dbReference type="SUPFAM" id="SSF48452">
    <property type="entry name" value="TPR-like"/>
    <property type="match status" value="1"/>
</dbReference>
<organism evidence="4 5">
    <name type="scientific">Meripilus lineatus</name>
    <dbReference type="NCBI Taxonomy" id="2056292"/>
    <lineage>
        <taxon>Eukaryota</taxon>
        <taxon>Fungi</taxon>
        <taxon>Dikarya</taxon>
        <taxon>Basidiomycota</taxon>
        <taxon>Agaricomycotina</taxon>
        <taxon>Agaricomycetes</taxon>
        <taxon>Polyporales</taxon>
        <taxon>Meripilaceae</taxon>
        <taxon>Meripilus</taxon>
    </lineage>
</organism>
<dbReference type="Pfam" id="PF07714">
    <property type="entry name" value="PK_Tyr_Ser-Thr"/>
    <property type="match status" value="1"/>
</dbReference>
<gene>
    <name evidence="4" type="ORF">NLI96_g8097</name>
</gene>
<name>A0AAD5UXZ1_9APHY</name>
<keyword evidence="5" id="KW-1185">Reference proteome</keyword>
<proteinExistence type="predicted"/>
<dbReference type="SUPFAM" id="SSF56112">
    <property type="entry name" value="Protein kinase-like (PK-like)"/>
    <property type="match status" value="1"/>
</dbReference>
<dbReference type="Pfam" id="PF13424">
    <property type="entry name" value="TPR_12"/>
    <property type="match status" value="1"/>
</dbReference>
<dbReference type="Gene3D" id="1.25.40.10">
    <property type="entry name" value="Tetratricopeptide repeat domain"/>
    <property type="match status" value="3"/>
</dbReference>
<dbReference type="InterPro" id="IPR050198">
    <property type="entry name" value="Non-receptor_tyrosine_kinases"/>
</dbReference>
<dbReference type="SMART" id="SM00028">
    <property type="entry name" value="TPR"/>
    <property type="match status" value="4"/>
</dbReference>
<dbReference type="PROSITE" id="PS50011">
    <property type="entry name" value="PROTEIN_KINASE_DOM"/>
    <property type="match status" value="1"/>
</dbReference>
<dbReference type="InterPro" id="IPR011990">
    <property type="entry name" value="TPR-like_helical_dom_sf"/>
</dbReference>
<dbReference type="GO" id="GO:0004672">
    <property type="term" value="F:protein kinase activity"/>
    <property type="evidence" value="ECO:0007669"/>
    <property type="project" value="InterPro"/>
</dbReference>
<accession>A0AAD5UXZ1</accession>
<evidence type="ECO:0000256" key="2">
    <source>
        <dbReference type="ARBA" id="ARBA00022840"/>
    </source>
</evidence>
<keyword evidence="2" id="KW-0067">ATP-binding</keyword>
<evidence type="ECO:0000313" key="5">
    <source>
        <dbReference type="Proteomes" id="UP001212997"/>
    </source>
</evidence>